<protein>
    <submittedName>
        <fullName evidence="1">Uncharacterized protein</fullName>
    </submittedName>
</protein>
<dbReference type="EMBL" id="RJVA01000016">
    <property type="protein sequence ID" value="ROQ89810.1"/>
    <property type="molecule type" value="Genomic_DNA"/>
</dbReference>
<dbReference type="AlphaFoldDB" id="A0A3N1UM64"/>
<evidence type="ECO:0000313" key="1">
    <source>
        <dbReference type="EMBL" id="ROQ89810.1"/>
    </source>
</evidence>
<organism evidence="1 2">
    <name type="scientific">Desulfosoma caldarium</name>
    <dbReference type="NCBI Taxonomy" id="610254"/>
    <lineage>
        <taxon>Bacteria</taxon>
        <taxon>Pseudomonadati</taxon>
        <taxon>Thermodesulfobacteriota</taxon>
        <taxon>Syntrophobacteria</taxon>
        <taxon>Syntrophobacterales</taxon>
        <taxon>Syntrophobacteraceae</taxon>
        <taxon>Desulfosoma</taxon>
    </lineage>
</organism>
<proteinExistence type="predicted"/>
<dbReference type="Proteomes" id="UP000276223">
    <property type="component" value="Unassembled WGS sequence"/>
</dbReference>
<comment type="caution">
    <text evidence="1">The sequence shown here is derived from an EMBL/GenBank/DDBJ whole genome shotgun (WGS) entry which is preliminary data.</text>
</comment>
<accession>A0A3N1UM64</accession>
<dbReference type="RefSeq" id="WP_148045784.1">
    <property type="nucleotide sequence ID" value="NZ_RJVA01000016.1"/>
</dbReference>
<name>A0A3N1UM64_9BACT</name>
<reference evidence="1 2" key="1">
    <citation type="submission" date="2018-11" db="EMBL/GenBank/DDBJ databases">
        <title>Genomic Encyclopedia of Type Strains, Phase IV (KMG-IV): sequencing the most valuable type-strain genomes for metagenomic binning, comparative biology and taxonomic classification.</title>
        <authorList>
            <person name="Goeker M."/>
        </authorList>
    </citation>
    <scope>NUCLEOTIDE SEQUENCE [LARGE SCALE GENOMIC DNA]</scope>
    <source>
        <strain evidence="1 2">DSM 22027</strain>
    </source>
</reference>
<gene>
    <name evidence="1" type="ORF">EDC27_2922</name>
</gene>
<sequence length="91" mass="10018">MVGVMDAILGFIDPPAQCSPDRVHSLASCRSNGRNPLGQLSPGRFNLRPYLHAQRIRAAASIRQVSVGVFQLAVEVNRPSFNRACLRLEVF</sequence>
<evidence type="ECO:0000313" key="2">
    <source>
        <dbReference type="Proteomes" id="UP000276223"/>
    </source>
</evidence>
<keyword evidence="2" id="KW-1185">Reference proteome</keyword>